<dbReference type="RefSeq" id="XP_031371691.1">
    <property type="nucleotide sequence ID" value="XM_031515831.1"/>
</dbReference>
<name>A0A6P8BPB7_PUNGR</name>
<dbReference type="Pfam" id="PF00646">
    <property type="entry name" value="F-box"/>
    <property type="match status" value="1"/>
</dbReference>
<dbReference type="InterPro" id="IPR011043">
    <property type="entry name" value="Gal_Oxase/kelch_b-propeller"/>
</dbReference>
<evidence type="ECO:0000313" key="2">
    <source>
        <dbReference type="Proteomes" id="UP000515151"/>
    </source>
</evidence>
<dbReference type="InterPro" id="IPR013187">
    <property type="entry name" value="F-box-assoc_dom_typ3"/>
</dbReference>
<dbReference type="Gene3D" id="1.20.1280.50">
    <property type="match status" value="1"/>
</dbReference>
<dbReference type="PANTHER" id="PTHR31672">
    <property type="entry name" value="BNACNNG10540D PROTEIN"/>
    <property type="match status" value="1"/>
</dbReference>
<dbReference type="PROSITE" id="PS50181">
    <property type="entry name" value="FBOX"/>
    <property type="match status" value="1"/>
</dbReference>
<reference evidence="2" key="1">
    <citation type="journal article" date="2020" name="Plant Biotechnol. J.">
        <title>The pomegranate (Punica granatum L.) draft genome dissects genetic divergence between soft- and hard-seeded cultivars.</title>
        <authorList>
            <person name="Luo X."/>
            <person name="Li H."/>
            <person name="Wu Z."/>
            <person name="Yao W."/>
            <person name="Zhao P."/>
            <person name="Cao D."/>
            <person name="Yu H."/>
            <person name="Li K."/>
            <person name="Poudel K."/>
            <person name="Zhao D."/>
            <person name="Zhang F."/>
            <person name="Xia X."/>
            <person name="Chen L."/>
            <person name="Wang Q."/>
            <person name="Jing D."/>
            <person name="Cao S."/>
        </authorList>
    </citation>
    <scope>NUCLEOTIDE SEQUENCE [LARGE SCALE GENOMIC DNA]</scope>
    <source>
        <strain evidence="2">cv. Tunisia</strain>
    </source>
</reference>
<protein>
    <submittedName>
        <fullName evidence="3">F-box protein CPR1-like</fullName>
    </submittedName>
</protein>
<proteinExistence type="predicted"/>
<dbReference type="OrthoDB" id="1867629at2759"/>
<sequence length="373" mass="43221">MANLPEEITMDILLRLPVKSLVRFRCVCKHWNRLFNSPALVKAPRTWKLESRLLLKYCSEDVTRLGIRSQRNTEEFSFDISPPSVIGKKFELVDSSNGIICLYTFHRDDSGASRIFLWNPTINDLFTLPQPPSPVPEYLVGFGFNPLSAHLDDFKVICINLRLEYKDRERKRHSQVEVYSLRTNSWKQLGDRYPSYLNGHLGNQVIFNEFICWYPYVQVNKQSVLTVFDVAKEEFHEMRLPNSMPSDGKQIGLLDGCVSLWAHNPSEGYEVWTMKVFGNLESWTKLYTIKIFARSIARYQPLGLASVKEALLLNTIPRGLRHRSPSYISLYDMERGRFSESFRFTVDSIYGNRLVTHAESLISPSYSAQAERR</sequence>
<dbReference type="InterPro" id="IPR050796">
    <property type="entry name" value="SCF_F-box_component"/>
</dbReference>
<dbReference type="AlphaFoldDB" id="A0A6P8BPB7"/>
<dbReference type="SUPFAM" id="SSF50965">
    <property type="entry name" value="Galactose oxidase, central domain"/>
    <property type="match status" value="1"/>
</dbReference>
<dbReference type="SUPFAM" id="SSF81383">
    <property type="entry name" value="F-box domain"/>
    <property type="match status" value="1"/>
</dbReference>
<dbReference type="InterPro" id="IPR001810">
    <property type="entry name" value="F-box_dom"/>
</dbReference>
<dbReference type="GeneID" id="116187198"/>
<dbReference type="SMART" id="SM00256">
    <property type="entry name" value="FBOX"/>
    <property type="match status" value="1"/>
</dbReference>
<dbReference type="PANTHER" id="PTHR31672:SF13">
    <property type="entry name" value="F-BOX PROTEIN CPR30-LIKE"/>
    <property type="match status" value="1"/>
</dbReference>
<evidence type="ECO:0000313" key="3">
    <source>
        <dbReference type="RefSeq" id="XP_031371691.1"/>
    </source>
</evidence>
<gene>
    <name evidence="3" type="primary">LOC116187198</name>
</gene>
<dbReference type="InterPro" id="IPR017451">
    <property type="entry name" value="F-box-assoc_interact_dom"/>
</dbReference>
<dbReference type="Pfam" id="PF08268">
    <property type="entry name" value="FBA_3"/>
    <property type="match status" value="1"/>
</dbReference>
<dbReference type="CDD" id="cd22157">
    <property type="entry name" value="F-box_AtFBW1-like"/>
    <property type="match status" value="1"/>
</dbReference>
<dbReference type="NCBIfam" id="TIGR01640">
    <property type="entry name" value="F_box_assoc_1"/>
    <property type="match status" value="1"/>
</dbReference>
<evidence type="ECO:0000259" key="1">
    <source>
        <dbReference type="PROSITE" id="PS50181"/>
    </source>
</evidence>
<dbReference type="Proteomes" id="UP000515151">
    <property type="component" value="Chromosome 8"/>
</dbReference>
<keyword evidence="2" id="KW-1185">Reference proteome</keyword>
<accession>A0A6P8BPB7</accession>
<reference evidence="3" key="2">
    <citation type="submission" date="2025-08" db="UniProtKB">
        <authorList>
            <consortium name="RefSeq"/>
        </authorList>
    </citation>
    <scope>IDENTIFICATION</scope>
    <source>
        <tissue evidence="3">Leaf</tissue>
    </source>
</reference>
<dbReference type="InterPro" id="IPR036047">
    <property type="entry name" value="F-box-like_dom_sf"/>
</dbReference>
<feature type="domain" description="F-box" evidence="1">
    <location>
        <begin position="1"/>
        <end position="50"/>
    </location>
</feature>
<organism evidence="2 3">
    <name type="scientific">Punica granatum</name>
    <name type="common">Pomegranate</name>
    <dbReference type="NCBI Taxonomy" id="22663"/>
    <lineage>
        <taxon>Eukaryota</taxon>
        <taxon>Viridiplantae</taxon>
        <taxon>Streptophyta</taxon>
        <taxon>Embryophyta</taxon>
        <taxon>Tracheophyta</taxon>
        <taxon>Spermatophyta</taxon>
        <taxon>Magnoliopsida</taxon>
        <taxon>eudicotyledons</taxon>
        <taxon>Gunneridae</taxon>
        <taxon>Pentapetalae</taxon>
        <taxon>rosids</taxon>
        <taxon>malvids</taxon>
        <taxon>Myrtales</taxon>
        <taxon>Lythraceae</taxon>
        <taxon>Punica</taxon>
    </lineage>
</organism>